<proteinExistence type="predicted"/>
<organism evidence="1 2">
    <name type="scientific">Candidatus Epulonipiscium fishelsonii</name>
    <dbReference type="NCBI Taxonomy" id="77094"/>
    <lineage>
        <taxon>Bacteria</taxon>
        <taxon>Bacillati</taxon>
        <taxon>Bacillota</taxon>
        <taxon>Clostridia</taxon>
        <taxon>Lachnospirales</taxon>
        <taxon>Lachnospiraceae</taxon>
        <taxon>Candidatus Epulonipiscium</taxon>
    </lineage>
</organism>
<comment type="caution">
    <text evidence="1">The sequence shown here is derived from an EMBL/GenBank/DDBJ whole genome shotgun (WGS) entry which is preliminary data.</text>
</comment>
<name>A0ACC8XE93_9FIRM</name>
<reference evidence="1" key="1">
    <citation type="submission" date="2016-08" db="EMBL/GenBank/DDBJ databases">
        <authorList>
            <person name="Ngugi D.K."/>
            <person name="Miyake S."/>
            <person name="Stingl U."/>
        </authorList>
    </citation>
    <scope>NUCLEOTIDE SEQUENCE</scope>
    <source>
        <strain evidence="1">SCG-D08WGA-EpuloA1</strain>
    </source>
</reference>
<evidence type="ECO:0000313" key="1">
    <source>
        <dbReference type="EMBL" id="ONI41409.1"/>
    </source>
</evidence>
<evidence type="ECO:0000313" key="2">
    <source>
        <dbReference type="Proteomes" id="UP000188637"/>
    </source>
</evidence>
<dbReference type="EMBL" id="LJHD01000220">
    <property type="protein sequence ID" value="ONI41409.1"/>
    <property type="molecule type" value="Genomic_DNA"/>
</dbReference>
<accession>A0ACC8XE93</accession>
<sequence length="333" mass="36244">MFGAIVLVHEWGHFITAKKFGVQVNEFSIGMGWKIWGKFHNGTLYTIRLLPIGGFCAMEGENEESNNPTSLSSKSPLKRIIVFAAGAFMNFLLAWLLFSIVIGYSGYGSNTIKSVIENSPIANAGAVAGETIIAIDGKKIKTRNDVSTMVTDGDKVYGVSIEGLDGTVRVVPIKPQPKEDGGVALGFYAVAKKGSVLECITLGYSETISCLKKTLEGFVMIITGQVHFKDMMGIVGVGQVSTQVWNEGLKYSYMVAIMNMFQLAALLSVNLSVLNLLPLPALDGGRIFFTLIEIVRGKPLNQEKEGYFHVVGFVFLMGLMIAIFFNDIVRLMG</sequence>
<dbReference type="Proteomes" id="UP000188637">
    <property type="component" value="Unassembled WGS sequence"/>
</dbReference>
<gene>
    <name evidence="1" type="ORF">AN640_08070</name>
</gene>
<protein>
    <submittedName>
        <fullName evidence="1">Uncharacterized protein</fullName>
    </submittedName>
</protein>
<keyword evidence="2" id="KW-1185">Reference proteome</keyword>